<dbReference type="InterPro" id="IPR032675">
    <property type="entry name" value="LRR_dom_sf"/>
</dbReference>
<dbReference type="Proteomes" id="UP000327157">
    <property type="component" value="Chromosome 7"/>
</dbReference>
<evidence type="ECO:0000313" key="3">
    <source>
        <dbReference type="EMBL" id="KAB2596263.1"/>
    </source>
</evidence>
<sequence>MTNRGDRDLHTNEEIDCVGDQSNGGELENSSPTNGVGSSAAGPASRSETGLEERLTGILVDEGDGDLLLQQSNREDRVLQWLEALDMQVMGACRADERLKPLLKMNASNDVAEDRLLAQLSQHFGPAEVGMLARCFCIPLVSIRVGKINKQGTLLCPTAARGNLNLTVLPTSNLRLSFVGDDGRIDRLCTLHNKSQCFAVEINEIPADNSGRSFLIKIPDGQSLYFWCSETSRLLGIELLSKMKDLLKRKPSIAELTGISEPRLGCFATHLRSYLVGSTVGGSVSSSAGSPSDLDTTTEPSDTAQDGQFSSTSSKSLRSRHGVNQSMKANSSFQGRLSPRSSSFKDLPRTLSSLRNITREKLRRRGDILVSAIDNPTTASPITIDSSCSNHAETDSCPETIRSCSLSSSSFLESLGKLARPPTLNPASQVPYMVTPLLSPYYCWCPPGSSDLQYSPEHPELPRSLTESALLPSLSSLLPPNMPSSMLSTKPHLNLADSPLLDFPAFFPDPLVRLARPTSQQIPTFTPLMCDPIVHIPVIDICSSGQGYLVSAGPTISTAISPLHSKLANIPETDSMLEKGARETLRLLISGSTQNGSQLIDVLPAMLSNAHENRNMLVAGSRGLYSGTRNVDVIANSIAAMGLVSLPGISNMASVLDNSSSRDSFNMQEEGSSGLDGPCSEDKGAAFCSDYRIITEAVISRLNGSFAPETDFESGFASSSEYFHRRRLFLAMEDRNGRCRISDVVMDCVVPYLHDPKDRDAVSLVCKRWYELGRITRKHVTIALCYTTSPDRLRQRFQHLESLKLDLDLQLLAQSRGHVLQVPNLDKCSGFTTNGLWHIGRSCRNLRTLFLEESFIVEYDGNWLHELAENNTVLETLNFYMTDLTKVQFEDLELIAKNCCSLTSVKISDLEILELLGFFRHAAVLEEFSGGFFNEQSESYSVVTLPQKLYRLGLTCCARIAPNHAEPNQANPQKIYQVKYKNNIENNTKILTRFLHSQCNWSTSSEHSISFMLIWTRGPLHINPKVPQPGNSGGRITKPFCLLFDLPFRVYAYAHTRRMKTALFPNRVCLAQGCLELEYLAVYVSDITNASLEYIGTHSKNLCGFRLFWLDQEETITDLPLDNGVRALLRGCQQLRRFALYLPSATGRDLLAMACPFWNIELFPPRRVDVPDQQGEALAVEHPAHILAYYSLAGPRTDFPHTLIRLS</sequence>
<feature type="region of interest" description="Disordered" evidence="1">
    <location>
        <begin position="1"/>
        <end position="50"/>
    </location>
</feature>
<keyword evidence="4" id="KW-1185">Reference proteome</keyword>
<comment type="caution">
    <text evidence="3">The sequence shown here is derived from an EMBL/GenBank/DDBJ whole genome shotgun (WGS) entry which is preliminary data.</text>
</comment>
<name>A0A5N5F0J1_9ROSA</name>
<dbReference type="OrthoDB" id="1921521at2759"/>
<evidence type="ECO:0000256" key="1">
    <source>
        <dbReference type="SAM" id="MobiDB-lite"/>
    </source>
</evidence>
<dbReference type="Gene3D" id="3.80.10.10">
    <property type="entry name" value="Ribonuclease Inhibitor"/>
    <property type="match status" value="2"/>
</dbReference>
<reference evidence="3 4" key="1">
    <citation type="submission" date="2019-09" db="EMBL/GenBank/DDBJ databases">
        <authorList>
            <person name="Ou C."/>
        </authorList>
    </citation>
    <scope>NUCLEOTIDE SEQUENCE [LARGE SCALE GENOMIC DNA]</scope>
    <source>
        <strain evidence="3">S2</strain>
        <tissue evidence="3">Leaf</tissue>
    </source>
</reference>
<feature type="region of interest" description="Disordered" evidence="1">
    <location>
        <begin position="283"/>
        <end position="347"/>
    </location>
</feature>
<dbReference type="InterPro" id="IPR041567">
    <property type="entry name" value="COI1_F-box"/>
</dbReference>
<dbReference type="EMBL" id="SMOL01000781">
    <property type="protein sequence ID" value="KAB2596263.1"/>
    <property type="molecule type" value="Genomic_DNA"/>
</dbReference>
<dbReference type="Gene3D" id="1.20.1280.50">
    <property type="match status" value="1"/>
</dbReference>
<organism evidence="3 4">
    <name type="scientific">Pyrus ussuriensis x Pyrus communis</name>
    <dbReference type="NCBI Taxonomy" id="2448454"/>
    <lineage>
        <taxon>Eukaryota</taxon>
        <taxon>Viridiplantae</taxon>
        <taxon>Streptophyta</taxon>
        <taxon>Embryophyta</taxon>
        <taxon>Tracheophyta</taxon>
        <taxon>Spermatophyta</taxon>
        <taxon>Magnoliopsida</taxon>
        <taxon>eudicotyledons</taxon>
        <taxon>Gunneridae</taxon>
        <taxon>Pentapetalae</taxon>
        <taxon>rosids</taxon>
        <taxon>fabids</taxon>
        <taxon>Rosales</taxon>
        <taxon>Rosaceae</taxon>
        <taxon>Amygdaloideae</taxon>
        <taxon>Maleae</taxon>
        <taxon>Pyrus</taxon>
    </lineage>
</organism>
<dbReference type="Pfam" id="PF18511">
    <property type="entry name" value="F-box_5"/>
    <property type="match status" value="1"/>
</dbReference>
<feature type="domain" description="COI1 F-box" evidence="2">
    <location>
        <begin position="739"/>
        <end position="779"/>
    </location>
</feature>
<dbReference type="CDD" id="cd22159">
    <property type="entry name" value="F-box_AtTIR1-like"/>
    <property type="match status" value="1"/>
</dbReference>
<gene>
    <name evidence="3" type="ORF">D8674_031713</name>
</gene>
<feature type="compositionally biased region" description="Low complexity" evidence="1">
    <location>
        <begin position="283"/>
        <end position="292"/>
    </location>
</feature>
<feature type="compositionally biased region" description="Polar residues" evidence="1">
    <location>
        <begin position="293"/>
        <end position="309"/>
    </location>
</feature>
<reference evidence="4" key="2">
    <citation type="submission" date="2019-10" db="EMBL/GenBank/DDBJ databases">
        <title>A de novo genome assembly of a pear dwarfing rootstock.</title>
        <authorList>
            <person name="Wang F."/>
            <person name="Wang J."/>
            <person name="Li S."/>
            <person name="Zhang Y."/>
            <person name="Fang M."/>
            <person name="Ma L."/>
            <person name="Zhao Y."/>
            <person name="Jiang S."/>
        </authorList>
    </citation>
    <scope>NUCLEOTIDE SEQUENCE [LARGE SCALE GENOMIC DNA]</scope>
</reference>
<dbReference type="PANTHER" id="PTHR36741:SF1">
    <property type="entry name" value="OS07G0100500 PROTEIN"/>
    <property type="match status" value="1"/>
</dbReference>
<dbReference type="SUPFAM" id="SSF52047">
    <property type="entry name" value="RNI-like"/>
    <property type="match status" value="1"/>
</dbReference>
<proteinExistence type="predicted"/>
<evidence type="ECO:0000313" key="4">
    <source>
        <dbReference type="Proteomes" id="UP000327157"/>
    </source>
</evidence>
<feature type="compositionally biased region" description="Polar residues" evidence="1">
    <location>
        <begin position="322"/>
        <end position="347"/>
    </location>
</feature>
<protein>
    <recommendedName>
        <fullName evidence="2">COI1 F-box domain-containing protein</fullName>
    </recommendedName>
</protein>
<dbReference type="PANTHER" id="PTHR36741">
    <property type="entry name" value="OS07G0100500 PROTEIN"/>
    <property type="match status" value="1"/>
</dbReference>
<reference evidence="3 4" key="3">
    <citation type="submission" date="2019-11" db="EMBL/GenBank/DDBJ databases">
        <title>A de novo genome assembly of a pear dwarfing rootstock.</title>
        <authorList>
            <person name="Wang F."/>
            <person name="Wang J."/>
            <person name="Li S."/>
            <person name="Zhang Y."/>
            <person name="Fang M."/>
            <person name="Ma L."/>
            <person name="Zhao Y."/>
            <person name="Jiang S."/>
        </authorList>
    </citation>
    <scope>NUCLEOTIDE SEQUENCE [LARGE SCALE GENOMIC DNA]</scope>
    <source>
        <strain evidence="3">S2</strain>
        <tissue evidence="3">Leaf</tissue>
    </source>
</reference>
<accession>A0A5N5F0J1</accession>
<evidence type="ECO:0000259" key="2">
    <source>
        <dbReference type="Pfam" id="PF18511"/>
    </source>
</evidence>
<feature type="compositionally biased region" description="Polar residues" evidence="1">
    <location>
        <begin position="20"/>
        <end position="37"/>
    </location>
</feature>
<feature type="compositionally biased region" description="Basic and acidic residues" evidence="1">
    <location>
        <begin position="1"/>
        <end position="13"/>
    </location>
</feature>
<dbReference type="AlphaFoldDB" id="A0A5N5F0J1"/>